<comment type="caution">
    <text evidence="1">The sequence shown here is derived from an EMBL/GenBank/DDBJ whole genome shotgun (WGS) entry which is preliminary data.</text>
</comment>
<evidence type="ECO:0000313" key="2">
    <source>
        <dbReference type="Proteomes" id="UP001056778"/>
    </source>
</evidence>
<protein>
    <submittedName>
        <fullName evidence="1">Gamma glutamyl transpeptidase</fullName>
    </submittedName>
</protein>
<sequence>MKVILLYTAVRPQTNSKYLNNYAESILLKGGSAVDAAVAALFCEGVAMPQSTGLGGGFFMTIYKKSTNIIRTLNAREVAPGAAYEDMYGGNASLAAKGRKKQLILQIGISNLDRTNTQINMFIGGLAVAVPGELLGYWEAHQDFGLLPWADLVQPTIDLCRKGHLVTPYLATMFKARQQTLLDSPSLREIFIDPTTHETYPEGAYVKREKLADTLEIIAKEGARALYNGSLTEIFVKDIQDFGGIITVEDMNKYNVEWLDPIKVDLPFNQTLYTFPLPGSGAIVTFIINILKGFVDYGQGESITNLQRMVESFKYGYGKRTELGDRKFVPGIDDLISNITSEDYAFAIRNGISDHATYNNPEHYGANTTLVEDHGTAHISILAPNGDAVSVTGTINLYFGAGIRSVNTGIILNDEMDDFGAPGISNSFGMPPSIANYIAPYKTPLSSMCPTIVVNDDGTVRMVIGAAGGTKITSSTALVGALPYKQPNTKIAIRHLWYNLTLEEAMERKRFHHQLFPMSIEFENAYDMDIVEALANIGHNYTIAGATDGFAAVTTIINNDGQIEASSDLRRPGAVAYIY</sequence>
<name>A0ACB9SN88_HOLOL</name>
<accession>A0ACB9SN88</accession>
<keyword evidence="2" id="KW-1185">Reference proteome</keyword>
<reference evidence="1" key="1">
    <citation type="submission" date="2022-04" db="EMBL/GenBank/DDBJ databases">
        <title>Chromosome-scale genome assembly of Holotrichia oblita Faldermann.</title>
        <authorList>
            <person name="Rongchong L."/>
        </authorList>
    </citation>
    <scope>NUCLEOTIDE SEQUENCE</scope>
    <source>
        <strain evidence="1">81SQS9</strain>
    </source>
</reference>
<evidence type="ECO:0000313" key="1">
    <source>
        <dbReference type="EMBL" id="KAI4456641.1"/>
    </source>
</evidence>
<proteinExistence type="predicted"/>
<organism evidence="1 2">
    <name type="scientific">Holotrichia oblita</name>
    <name type="common">Chafer beetle</name>
    <dbReference type="NCBI Taxonomy" id="644536"/>
    <lineage>
        <taxon>Eukaryota</taxon>
        <taxon>Metazoa</taxon>
        <taxon>Ecdysozoa</taxon>
        <taxon>Arthropoda</taxon>
        <taxon>Hexapoda</taxon>
        <taxon>Insecta</taxon>
        <taxon>Pterygota</taxon>
        <taxon>Neoptera</taxon>
        <taxon>Endopterygota</taxon>
        <taxon>Coleoptera</taxon>
        <taxon>Polyphaga</taxon>
        <taxon>Scarabaeiformia</taxon>
        <taxon>Scarabaeidae</taxon>
        <taxon>Melolonthinae</taxon>
        <taxon>Holotrichia</taxon>
    </lineage>
</organism>
<gene>
    <name evidence="1" type="ORF">MML48_8g00010959</name>
</gene>
<dbReference type="EMBL" id="CM043022">
    <property type="protein sequence ID" value="KAI4456641.1"/>
    <property type="molecule type" value="Genomic_DNA"/>
</dbReference>
<dbReference type="Proteomes" id="UP001056778">
    <property type="component" value="Chromosome 8"/>
</dbReference>